<dbReference type="EMBL" id="LR798421">
    <property type="protein sequence ID" value="CAB5230535.1"/>
    <property type="molecule type" value="Genomic_DNA"/>
</dbReference>
<organism evidence="4">
    <name type="scientific">uncultured Caudovirales phage</name>
    <dbReference type="NCBI Taxonomy" id="2100421"/>
    <lineage>
        <taxon>Viruses</taxon>
        <taxon>Duplodnaviria</taxon>
        <taxon>Heunggongvirae</taxon>
        <taxon>Uroviricota</taxon>
        <taxon>Caudoviricetes</taxon>
        <taxon>Peduoviridae</taxon>
        <taxon>Maltschvirus</taxon>
        <taxon>Maltschvirus maltsch</taxon>
    </lineage>
</organism>
<sequence length="158" mass="16743">MNKPLLVAVDPGVSGAIVTFHEHLGLSSYNMPGTDWEVCKLVATISTQANTVVLYLEEPPLYAGKNIPGSAIGKLMWNTGVLYGAAVACGWEVHRVRPAIWQKAHPVGTKGDLSTTAWKNKLKARAGELFGSVPGIKVTLANADALLILDAAKRGAIN</sequence>
<reference evidence="4" key="1">
    <citation type="submission" date="2020-05" db="EMBL/GenBank/DDBJ databases">
        <authorList>
            <person name="Chiriac C."/>
            <person name="Salcher M."/>
            <person name="Ghai R."/>
            <person name="Kavagutti S V."/>
        </authorList>
    </citation>
    <scope>NUCLEOTIDE SEQUENCE</scope>
</reference>
<evidence type="ECO:0000313" key="2">
    <source>
        <dbReference type="EMBL" id="CAB4173674.1"/>
    </source>
</evidence>
<evidence type="ECO:0000313" key="4">
    <source>
        <dbReference type="EMBL" id="CAB5230535.1"/>
    </source>
</evidence>
<dbReference type="EMBL" id="LR797189">
    <property type="protein sequence ID" value="CAB4192549.1"/>
    <property type="molecule type" value="Genomic_DNA"/>
</dbReference>
<gene>
    <name evidence="3" type="ORF">UFOVP1232_36</name>
    <name evidence="4" type="ORF">UFOVP1572_25</name>
    <name evidence="1" type="ORF">UFOVP644_22</name>
    <name evidence="2" type="ORF">UFOVP958_8</name>
</gene>
<evidence type="ECO:0000313" key="3">
    <source>
        <dbReference type="EMBL" id="CAB4192549.1"/>
    </source>
</evidence>
<protein>
    <submittedName>
        <fullName evidence="4">Uncharacterized protein</fullName>
    </submittedName>
</protein>
<name>A0A6J7XKK8_9CAUD</name>
<proteinExistence type="predicted"/>
<evidence type="ECO:0000313" key="1">
    <source>
        <dbReference type="EMBL" id="CAB4154647.1"/>
    </source>
</evidence>
<dbReference type="EMBL" id="LR796621">
    <property type="protein sequence ID" value="CAB4154647.1"/>
    <property type="molecule type" value="Genomic_DNA"/>
</dbReference>
<dbReference type="EMBL" id="LR796908">
    <property type="protein sequence ID" value="CAB4173674.1"/>
    <property type="molecule type" value="Genomic_DNA"/>
</dbReference>
<accession>A0A6J7XKK8</accession>